<dbReference type="AlphaFoldDB" id="A0A4Y2BKA3"/>
<name>A0A4Y2BKA3_ARAVE</name>
<sequence>MMMIGSSVDYVRSRGMRNAPVTKAVEHLYAINAKFSGCVLLASRPAYSYPPRRTPYISGSQTFPIFCALLNPDISQGTLDKTPPITFCEFINNFFQVSVLIKYSETSLLIDEEFHIDKDVPIIVMGDFNVDVKRNEKALGFMKKHFDLNTVPTNYPSTLGNSYVDSTFTRTH</sequence>
<keyword evidence="2" id="KW-1185">Reference proteome</keyword>
<dbReference type="Proteomes" id="UP000499080">
    <property type="component" value="Unassembled WGS sequence"/>
</dbReference>
<organism evidence="1 2">
    <name type="scientific">Araneus ventricosus</name>
    <name type="common">Orbweaver spider</name>
    <name type="synonym">Epeira ventricosa</name>
    <dbReference type="NCBI Taxonomy" id="182803"/>
    <lineage>
        <taxon>Eukaryota</taxon>
        <taxon>Metazoa</taxon>
        <taxon>Ecdysozoa</taxon>
        <taxon>Arthropoda</taxon>
        <taxon>Chelicerata</taxon>
        <taxon>Arachnida</taxon>
        <taxon>Araneae</taxon>
        <taxon>Araneomorphae</taxon>
        <taxon>Entelegynae</taxon>
        <taxon>Araneoidea</taxon>
        <taxon>Araneidae</taxon>
        <taxon>Araneus</taxon>
    </lineage>
</organism>
<reference evidence="1 2" key="1">
    <citation type="journal article" date="2019" name="Sci. Rep.">
        <title>Orb-weaving spider Araneus ventricosus genome elucidates the spidroin gene catalogue.</title>
        <authorList>
            <person name="Kono N."/>
            <person name="Nakamura H."/>
            <person name="Ohtoshi R."/>
            <person name="Moran D.A.P."/>
            <person name="Shinohara A."/>
            <person name="Yoshida Y."/>
            <person name="Fujiwara M."/>
            <person name="Mori M."/>
            <person name="Tomita M."/>
            <person name="Arakawa K."/>
        </authorList>
    </citation>
    <scope>NUCLEOTIDE SEQUENCE [LARGE SCALE GENOMIC DNA]</scope>
</reference>
<dbReference type="InterPro" id="IPR036691">
    <property type="entry name" value="Endo/exonu/phosph_ase_sf"/>
</dbReference>
<protein>
    <recommendedName>
        <fullName evidence="3">Endonuclease/exonuclease/phosphatase domain-containing protein</fullName>
    </recommendedName>
</protein>
<gene>
    <name evidence="1" type="ORF">AVEN_91524_1</name>
</gene>
<evidence type="ECO:0000313" key="2">
    <source>
        <dbReference type="Proteomes" id="UP000499080"/>
    </source>
</evidence>
<proteinExistence type="predicted"/>
<evidence type="ECO:0008006" key="3">
    <source>
        <dbReference type="Google" id="ProtNLM"/>
    </source>
</evidence>
<evidence type="ECO:0000313" key="1">
    <source>
        <dbReference type="EMBL" id="GBL92187.1"/>
    </source>
</evidence>
<dbReference type="SUPFAM" id="SSF56219">
    <property type="entry name" value="DNase I-like"/>
    <property type="match status" value="1"/>
</dbReference>
<dbReference type="EMBL" id="BGPR01000084">
    <property type="protein sequence ID" value="GBL92187.1"/>
    <property type="molecule type" value="Genomic_DNA"/>
</dbReference>
<accession>A0A4Y2BKA3</accession>
<comment type="caution">
    <text evidence="1">The sequence shown here is derived from an EMBL/GenBank/DDBJ whole genome shotgun (WGS) entry which is preliminary data.</text>
</comment>